<evidence type="ECO:0000256" key="4">
    <source>
        <dbReference type="ARBA" id="ARBA00022989"/>
    </source>
</evidence>
<evidence type="ECO:0000256" key="5">
    <source>
        <dbReference type="ARBA" id="ARBA00023136"/>
    </source>
</evidence>
<keyword evidence="6" id="KW-0675">Receptor</keyword>
<comment type="function">
    <text evidence="6">Gustatory receptor which mediates acceptance or avoidance behavior, depending on its substrates.</text>
</comment>
<dbReference type="GO" id="GO:0007165">
    <property type="term" value="P:signal transduction"/>
    <property type="evidence" value="ECO:0007669"/>
    <property type="project" value="UniProtKB-KW"/>
</dbReference>
<name>A0A8D8M0X7_9HEMI</name>
<reference evidence="7" key="1">
    <citation type="submission" date="2021-05" db="EMBL/GenBank/DDBJ databases">
        <authorList>
            <person name="Alioto T."/>
            <person name="Alioto T."/>
            <person name="Gomez Garrido J."/>
        </authorList>
    </citation>
    <scope>NUCLEOTIDE SEQUENCE</scope>
</reference>
<feature type="transmembrane region" description="Helical" evidence="6">
    <location>
        <begin position="118"/>
        <end position="139"/>
    </location>
</feature>
<feature type="transmembrane region" description="Helical" evidence="6">
    <location>
        <begin position="21"/>
        <end position="41"/>
    </location>
</feature>
<comment type="subcellular location">
    <subcellularLocation>
        <location evidence="1 6">Cell membrane</location>
        <topology evidence="1 6">Multi-pass membrane protein</topology>
    </subcellularLocation>
</comment>
<proteinExistence type="inferred from homology"/>
<feature type="transmembrane region" description="Helical" evidence="6">
    <location>
        <begin position="93"/>
        <end position="112"/>
    </location>
</feature>
<evidence type="ECO:0000313" key="7">
    <source>
        <dbReference type="EMBL" id="CAG6616038.1"/>
    </source>
</evidence>
<evidence type="ECO:0000256" key="2">
    <source>
        <dbReference type="ARBA" id="ARBA00022475"/>
    </source>
</evidence>
<comment type="similarity">
    <text evidence="6">Belongs to the insect chemoreceptor superfamily. Gustatory receptor (GR) family.</text>
</comment>
<evidence type="ECO:0000256" key="6">
    <source>
        <dbReference type="RuleBase" id="RU363108"/>
    </source>
</evidence>
<feature type="transmembrane region" description="Helical" evidence="6">
    <location>
        <begin position="207"/>
        <end position="227"/>
    </location>
</feature>
<dbReference type="Pfam" id="PF08395">
    <property type="entry name" value="7tm_7"/>
    <property type="match status" value="1"/>
</dbReference>
<accession>A0A8D8M0X7</accession>
<protein>
    <recommendedName>
        <fullName evidence="6">Gustatory receptor</fullName>
    </recommendedName>
</protein>
<feature type="transmembrane region" description="Helical" evidence="6">
    <location>
        <begin position="47"/>
        <end position="65"/>
    </location>
</feature>
<dbReference type="InterPro" id="IPR013604">
    <property type="entry name" value="7TM_chemorcpt"/>
</dbReference>
<keyword evidence="5 6" id="KW-0472">Membrane</keyword>
<dbReference type="GO" id="GO:0005886">
    <property type="term" value="C:plasma membrane"/>
    <property type="evidence" value="ECO:0007669"/>
    <property type="project" value="UniProtKB-SubCell"/>
</dbReference>
<evidence type="ECO:0000256" key="1">
    <source>
        <dbReference type="ARBA" id="ARBA00004651"/>
    </source>
</evidence>
<dbReference type="GO" id="GO:0050909">
    <property type="term" value="P:sensory perception of taste"/>
    <property type="evidence" value="ECO:0007669"/>
    <property type="project" value="InterPro"/>
</dbReference>
<keyword evidence="6" id="KW-0807">Transducer</keyword>
<keyword evidence="2 6" id="KW-1003">Cell membrane</keyword>
<feature type="transmembrane region" description="Helical" evidence="6">
    <location>
        <begin position="179"/>
        <end position="201"/>
    </location>
</feature>
<feature type="transmembrane region" description="Helical" evidence="6">
    <location>
        <begin position="280"/>
        <end position="300"/>
    </location>
</feature>
<dbReference type="EMBL" id="HBUF01034704">
    <property type="protein sequence ID" value="CAG6616038.1"/>
    <property type="molecule type" value="Transcribed_RNA"/>
</dbReference>
<evidence type="ECO:0000256" key="3">
    <source>
        <dbReference type="ARBA" id="ARBA00022692"/>
    </source>
</evidence>
<keyword evidence="3 6" id="KW-0812">Transmembrane</keyword>
<keyword evidence="4 6" id="KW-1133">Transmembrane helix</keyword>
<sequence>MPIESVQVFYLNKTVCTISNLLLFIYFLGSLYYSRIFQINVGMLSKFSEFILIGMMTFLALVMNIRSFKMYHLFHYVNNNFHLSANKREETKLVTVFLALLGANLVACVIDFDMTSHALGTNLMTVLSVAQLTSIINILRTKLKQINRERYLTRNIFNYLHEQTYICDLIQETNSLFNLHLLAILLTEFFHLVCSTCYLIQHFRVIHLYTLFLHTFIILHIVVKVCYTTQYQISYSSRMIINFIVSRKNPELNQNLDYVLECLSFNSKSFTIYKLISLDLALLINIFGAVLTISIILIQIQISNDAAASKITLNATLTNSTRNNTGLVPMYHHIHNL</sequence>
<dbReference type="AlphaFoldDB" id="A0A8D8M0X7"/>
<organism evidence="7">
    <name type="scientific">Cacopsylla melanoneura</name>
    <dbReference type="NCBI Taxonomy" id="428564"/>
    <lineage>
        <taxon>Eukaryota</taxon>
        <taxon>Metazoa</taxon>
        <taxon>Ecdysozoa</taxon>
        <taxon>Arthropoda</taxon>
        <taxon>Hexapoda</taxon>
        <taxon>Insecta</taxon>
        <taxon>Pterygota</taxon>
        <taxon>Neoptera</taxon>
        <taxon>Paraneoptera</taxon>
        <taxon>Hemiptera</taxon>
        <taxon>Sternorrhyncha</taxon>
        <taxon>Psylloidea</taxon>
        <taxon>Psyllidae</taxon>
        <taxon>Psyllinae</taxon>
        <taxon>Cacopsylla</taxon>
    </lineage>
</organism>